<dbReference type="KEGG" id="tad:TRIADDRAFT_22993"/>
<feature type="transmembrane region" description="Helical" evidence="5">
    <location>
        <begin position="12"/>
        <end position="33"/>
    </location>
</feature>
<feature type="non-terminal residue" evidence="8">
    <location>
        <position position="1"/>
    </location>
</feature>
<feature type="transmembrane region" description="Helical" evidence="5">
    <location>
        <begin position="211"/>
        <end position="235"/>
    </location>
</feature>
<dbReference type="STRING" id="10228.B3RT18"/>
<dbReference type="Gene3D" id="1.20.1740.10">
    <property type="entry name" value="Amino acid/polyamine transporter I"/>
    <property type="match status" value="1"/>
</dbReference>
<dbReference type="AlphaFoldDB" id="B3RT18"/>
<dbReference type="Pfam" id="PF03522">
    <property type="entry name" value="SLC12"/>
    <property type="match status" value="1"/>
</dbReference>
<reference evidence="8 9" key="1">
    <citation type="journal article" date="2008" name="Nature">
        <title>The Trichoplax genome and the nature of placozoans.</title>
        <authorList>
            <person name="Srivastava M."/>
            <person name="Begovic E."/>
            <person name="Chapman J."/>
            <person name="Putnam N.H."/>
            <person name="Hellsten U."/>
            <person name="Kawashima T."/>
            <person name="Kuo A."/>
            <person name="Mitros T."/>
            <person name="Salamov A."/>
            <person name="Carpenter M.L."/>
            <person name="Signorovitch A.Y."/>
            <person name="Moreno M.A."/>
            <person name="Kamm K."/>
            <person name="Grimwood J."/>
            <person name="Schmutz J."/>
            <person name="Shapiro H."/>
            <person name="Grigoriev I.V."/>
            <person name="Buss L.W."/>
            <person name="Schierwater B."/>
            <person name="Dellaporta S.L."/>
            <person name="Rokhsar D.S."/>
        </authorList>
    </citation>
    <scope>NUCLEOTIDE SEQUENCE [LARGE SCALE GENOMIC DNA]</scope>
    <source>
        <strain evidence="8 9">Grell-BS-1999</strain>
    </source>
</reference>
<dbReference type="GO" id="GO:0055078">
    <property type="term" value="P:sodium ion homeostasis"/>
    <property type="evidence" value="ECO:0000318"/>
    <property type="project" value="GO_Central"/>
</dbReference>
<proteinExistence type="predicted"/>
<dbReference type="GO" id="GO:0016020">
    <property type="term" value="C:membrane"/>
    <property type="evidence" value="ECO:0007669"/>
    <property type="project" value="UniProtKB-SubCell"/>
</dbReference>
<evidence type="ECO:0000259" key="6">
    <source>
        <dbReference type="Pfam" id="PF00324"/>
    </source>
</evidence>
<feature type="transmembrane region" description="Helical" evidence="5">
    <location>
        <begin position="84"/>
        <end position="105"/>
    </location>
</feature>
<dbReference type="Proteomes" id="UP000009022">
    <property type="component" value="Unassembled WGS sequence"/>
</dbReference>
<evidence type="ECO:0000256" key="3">
    <source>
        <dbReference type="ARBA" id="ARBA00022989"/>
    </source>
</evidence>
<feature type="domain" description="Amino acid permease/ SLC12A" evidence="6">
    <location>
        <begin position="10"/>
        <end position="503"/>
    </location>
</feature>
<feature type="domain" description="SLC12A transporter C-terminal" evidence="7">
    <location>
        <begin position="624"/>
        <end position="825"/>
    </location>
</feature>
<keyword evidence="9" id="KW-1185">Reference proteome</keyword>
<feature type="transmembrane region" description="Helical" evidence="5">
    <location>
        <begin position="426"/>
        <end position="457"/>
    </location>
</feature>
<evidence type="ECO:0000256" key="5">
    <source>
        <dbReference type="SAM" id="Phobius"/>
    </source>
</evidence>
<dbReference type="GeneID" id="6752359"/>
<dbReference type="OrthoDB" id="2020542at2759"/>
<name>B3RT18_TRIAD</name>
<dbReference type="GO" id="GO:1902476">
    <property type="term" value="P:chloride transmembrane transport"/>
    <property type="evidence" value="ECO:0000318"/>
    <property type="project" value="GO_Central"/>
</dbReference>
<dbReference type="GO" id="GO:1990573">
    <property type="term" value="P:potassium ion import across plasma membrane"/>
    <property type="evidence" value="ECO:0000318"/>
    <property type="project" value="GO_Central"/>
</dbReference>
<dbReference type="RefSeq" id="XP_002110612.1">
    <property type="nucleotide sequence ID" value="XM_002110576.1"/>
</dbReference>
<evidence type="ECO:0000313" key="8">
    <source>
        <dbReference type="EMBL" id="EDV26616.1"/>
    </source>
</evidence>
<protein>
    <recommendedName>
        <fullName evidence="10">Amino acid permease/ SLC12A domain-containing protein</fullName>
    </recommendedName>
</protein>
<keyword evidence="4 5" id="KW-0472">Membrane</keyword>
<comment type="subcellular location">
    <subcellularLocation>
        <location evidence="1">Membrane</location>
        <topology evidence="1">Multi-pass membrane protein</topology>
    </subcellularLocation>
</comment>
<feature type="transmembrane region" description="Helical" evidence="5">
    <location>
        <begin position="247"/>
        <end position="269"/>
    </location>
</feature>
<dbReference type="Pfam" id="PF00324">
    <property type="entry name" value="AA_permease"/>
    <property type="match status" value="1"/>
</dbReference>
<gene>
    <name evidence="8" type="ORF">TRIADDRAFT_22993</name>
</gene>
<dbReference type="InParanoid" id="B3RT18"/>
<organism evidence="8 9">
    <name type="scientific">Trichoplax adhaerens</name>
    <name type="common">Trichoplax reptans</name>
    <dbReference type="NCBI Taxonomy" id="10228"/>
    <lineage>
        <taxon>Eukaryota</taxon>
        <taxon>Metazoa</taxon>
        <taxon>Placozoa</taxon>
        <taxon>Uniplacotomia</taxon>
        <taxon>Trichoplacea</taxon>
        <taxon>Trichoplacidae</taxon>
        <taxon>Trichoplax</taxon>
    </lineage>
</organism>
<dbReference type="PhylomeDB" id="B3RT18"/>
<feature type="transmembrane region" description="Helical" evidence="5">
    <location>
        <begin position="129"/>
        <end position="149"/>
    </location>
</feature>
<evidence type="ECO:0000259" key="7">
    <source>
        <dbReference type="Pfam" id="PF03522"/>
    </source>
</evidence>
<dbReference type="GO" id="GO:0035725">
    <property type="term" value="P:sodium ion transmembrane transport"/>
    <property type="evidence" value="ECO:0000318"/>
    <property type="project" value="GO_Central"/>
</dbReference>
<evidence type="ECO:0000256" key="2">
    <source>
        <dbReference type="ARBA" id="ARBA00022692"/>
    </source>
</evidence>
<dbReference type="HOGENOM" id="CLU_001883_0_0_1"/>
<dbReference type="FunCoup" id="B3RT18">
    <property type="interactions" value="600"/>
</dbReference>
<dbReference type="InterPro" id="IPR004842">
    <property type="entry name" value="SLC12A_fam"/>
</dbReference>
<dbReference type="InterPro" id="IPR018491">
    <property type="entry name" value="SLC12_C"/>
</dbReference>
<evidence type="ECO:0008006" key="10">
    <source>
        <dbReference type="Google" id="ProtNLM"/>
    </source>
</evidence>
<dbReference type="GO" id="GO:0055075">
    <property type="term" value="P:potassium ion homeostasis"/>
    <property type="evidence" value="ECO:0000318"/>
    <property type="project" value="GO_Central"/>
</dbReference>
<dbReference type="InterPro" id="IPR004841">
    <property type="entry name" value="AA-permease/SLC12A_dom"/>
</dbReference>
<evidence type="ECO:0000313" key="9">
    <source>
        <dbReference type="Proteomes" id="UP000009022"/>
    </source>
</evidence>
<sequence length="825" mass="90670">DASKFGWIKGVLIRCLLNIWGVMLFSRLSWVVGQAGLGFALLIILLAAVITVVTTLSMSAICSNGEVKGGGAYYLISRSLGPEFGGAIGLIFSTANAIGVALYIVGFAEAVRDYLKVINVVIVDDLNDIRIIGVIAATLIFVIVMIGVAWEARAQLILFVLLVGAIINCIVGPIIYSFTMPEEKRLRGFTGLNGTTFLANMPSKFSPGESFFTIFAVFFPAATGILAGANVSAILKNPSKSIPKGTLSAILISTITYLGLACLFASSVVRSTAYASDGINVVNCTFPNSYGLLCDYQVINYFFLHMISAWEPLTAAGIFAATISSALASLVGAPNVLQAVGKDKLFPYVKIFGVGYGKMQEPRRGYALTYAISMAFIAIGDLNDIAPIISNFFLIAYALINYSCFDASQACSPGWRPSFKYYSKWCSLLGAVLCIGAMFVINWWAALITIGFVASLYKYVDYTKPEVNWGSSVQARQYVSALNAAYRLNATLDHVKNFRPQCLVLCGNISERRNLVQFASHFTTNTGLLICGIIQPIRAFISSVTSNDLLSGARSLMQACGLGKLSPNMILFGYMENWKNRLTLVDDYVNIIHDAFDLNFGVAIFRNKNNISMVPNKAENSTRNTNESKNGLDEILTEMVKLSPDDNFTQLKDKPKRKNVIDIWWIYDDGGLTVLIPYLLSLSRYWSNCKLRVLTPGKPERLQLTMIRMATLLKKFRIDYENVIALGDINEEPCEERYSIEIVIVNNNTDIRRIIAKSKRHIKIGELLLKHSAGSNLVVITLPIPRKNVCTATKYMSWLEVISGSLTCPVLMIRGNQTNVLTFNS</sequence>
<feature type="transmembrane region" description="Helical" evidence="5">
    <location>
        <begin position="156"/>
        <end position="176"/>
    </location>
</feature>
<dbReference type="EMBL" id="DS985243">
    <property type="protein sequence ID" value="EDV26616.1"/>
    <property type="molecule type" value="Genomic_DNA"/>
</dbReference>
<dbReference type="PANTHER" id="PTHR11827">
    <property type="entry name" value="SOLUTE CARRIER FAMILY 12, CATION COTRANSPORTERS"/>
    <property type="match status" value="1"/>
</dbReference>
<dbReference type="eggNOG" id="KOG2083">
    <property type="taxonomic scope" value="Eukaryota"/>
</dbReference>
<dbReference type="GO" id="GO:0006884">
    <property type="term" value="P:cell volume homeostasis"/>
    <property type="evidence" value="ECO:0000318"/>
    <property type="project" value="GO_Central"/>
</dbReference>
<dbReference type="GO" id="GO:0055064">
    <property type="term" value="P:chloride ion homeostasis"/>
    <property type="evidence" value="ECO:0000318"/>
    <property type="project" value="GO_Central"/>
</dbReference>
<feature type="transmembrane region" description="Helical" evidence="5">
    <location>
        <begin position="313"/>
        <end position="337"/>
    </location>
</feature>
<dbReference type="CTD" id="6752359"/>
<dbReference type="GO" id="GO:0008511">
    <property type="term" value="F:sodium:potassium:chloride symporter activity"/>
    <property type="evidence" value="ECO:0000318"/>
    <property type="project" value="GO_Central"/>
</dbReference>
<accession>B3RT18</accession>
<dbReference type="FunFam" id="1.20.1740.10:FF:000022">
    <property type="entry name" value="Bumetanide-sensitive na-k-cl cotransport protein"/>
    <property type="match status" value="1"/>
</dbReference>
<feature type="transmembrane region" description="Helical" evidence="5">
    <location>
        <begin position="365"/>
        <end position="382"/>
    </location>
</feature>
<evidence type="ECO:0000256" key="1">
    <source>
        <dbReference type="ARBA" id="ARBA00004141"/>
    </source>
</evidence>
<dbReference type="PANTHER" id="PTHR11827:SF103">
    <property type="entry name" value="SODIUM CHLORIDE COTRANSPORTER 69, ISOFORM E"/>
    <property type="match status" value="1"/>
</dbReference>
<keyword evidence="2 5" id="KW-0812">Transmembrane</keyword>
<dbReference type="OMA" id="VNLVNHD"/>
<keyword evidence="3 5" id="KW-1133">Transmembrane helix</keyword>
<feature type="transmembrane region" description="Helical" evidence="5">
    <location>
        <begin position="388"/>
        <end position="405"/>
    </location>
</feature>
<feature type="transmembrane region" description="Helical" evidence="5">
    <location>
        <begin position="39"/>
        <end position="63"/>
    </location>
</feature>
<evidence type="ECO:0000256" key="4">
    <source>
        <dbReference type="ARBA" id="ARBA00023136"/>
    </source>
</evidence>